<feature type="region of interest" description="Disordered" evidence="2">
    <location>
        <begin position="313"/>
        <end position="347"/>
    </location>
</feature>
<reference evidence="3 4" key="1">
    <citation type="submission" date="2022-05" db="EMBL/GenBank/DDBJ databases">
        <authorList>
            <consortium name="Genoscope - CEA"/>
            <person name="William W."/>
        </authorList>
    </citation>
    <scope>NUCLEOTIDE SEQUENCE [LARGE SCALE GENOMIC DNA]</scope>
</reference>
<dbReference type="EMBL" id="CALNXI010001072">
    <property type="protein sequence ID" value="CAH3154128.1"/>
    <property type="molecule type" value="Genomic_DNA"/>
</dbReference>
<feature type="region of interest" description="Disordered" evidence="2">
    <location>
        <begin position="142"/>
        <end position="172"/>
    </location>
</feature>
<feature type="coiled-coil region" evidence="1">
    <location>
        <begin position="181"/>
        <end position="215"/>
    </location>
</feature>
<feature type="compositionally biased region" description="Low complexity" evidence="2">
    <location>
        <begin position="156"/>
        <end position="165"/>
    </location>
</feature>
<feature type="region of interest" description="Disordered" evidence="2">
    <location>
        <begin position="81"/>
        <end position="128"/>
    </location>
</feature>
<evidence type="ECO:0000256" key="1">
    <source>
        <dbReference type="SAM" id="Coils"/>
    </source>
</evidence>
<sequence length="347" mass="39908">MSIRQLCRQTTKRPLNALFYFRGKEKTGIAPIRVIVDKQLDLVVGMVVTVNWNGKKMEGEILALNDDITVLNTKDLEWSKKNLPGAVSPESENADERENTVPASQSPQKRVERHQKPSSANKPESSAYEEFLVQQKKRALEWKSNREAKNAKKAKAQSTSATSSNEQDHREDTVSVLRQQLAAKTEECYELKSKLENAEAAKAQILRNQVEMQDNFFKLLENIQASVSRIEERLITSSDVSNLERRLESLLIHFSSFQFLAMCREIRFVDNLLNNLFFILPAECHYSRMRNFSRGLCGSRRRERRPVHYRLQHPKCSSRGKPNYQETRSRSPGSQRGVDQHMCHTAS</sequence>
<proteinExistence type="predicted"/>
<evidence type="ECO:0000313" key="4">
    <source>
        <dbReference type="Proteomes" id="UP001159427"/>
    </source>
</evidence>
<organism evidence="3 4">
    <name type="scientific">Porites evermanni</name>
    <dbReference type="NCBI Taxonomy" id="104178"/>
    <lineage>
        <taxon>Eukaryota</taxon>
        <taxon>Metazoa</taxon>
        <taxon>Cnidaria</taxon>
        <taxon>Anthozoa</taxon>
        <taxon>Hexacorallia</taxon>
        <taxon>Scleractinia</taxon>
        <taxon>Fungiina</taxon>
        <taxon>Poritidae</taxon>
        <taxon>Porites</taxon>
    </lineage>
</organism>
<comment type="caution">
    <text evidence="3">The sequence shown here is derived from an EMBL/GenBank/DDBJ whole genome shotgun (WGS) entry which is preliminary data.</text>
</comment>
<gene>
    <name evidence="3" type="ORF">PEVE_00001329</name>
</gene>
<feature type="compositionally biased region" description="Basic and acidic residues" evidence="2">
    <location>
        <begin position="338"/>
        <end position="347"/>
    </location>
</feature>
<evidence type="ECO:0000256" key="2">
    <source>
        <dbReference type="SAM" id="MobiDB-lite"/>
    </source>
</evidence>
<accession>A0ABN8Q3Y4</accession>
<feature type="compositionally biased region" description="Polar residues" evidence="2">
    <location>
        <begin position="324"/>
        <end position="334"/>
    </location>
</feature>
<keyword evidence="4" id="KW-1185">Reference proteome</keyword>
<dbReference type="Proteomes" id="UP001159427">
    <property type="component" value="Unassembled WGS sequence"/>
</dbReference>
<keyword evidence="1" id="KW-0175">Coiled coil</keyword>
<evidence type="ECO:0000313" key="3">
    <source>
        <dbReference type="EMBL" id="CAH3154128.1"/>
    </source>
</evidence>
<protein>
    <submittedName>
        <fullName evidence="3">Uncharacterized protein</fullName>
    </submittedName>
</protein>
<name>A0ABN8Q3Y4_9CNID</name>